<keyword evidence="2" id="KW-1185">Reference proteome</keyword>
<reference evidence="1" key="1">
    <citation type="submission" date="2023-02" db="EMBL/GenBank/DDBJ databases">
        <authorList>
            <person name="Palmer J.M."/>
        </authorList>
    </citation>
    <scope>NUCLEOTIDE SEQUENCE</scope>
    <source>
        <strain evidence="1">FW57</strain>
    </source>
</reference>
<dbReference type="Proteomes" id="UP001197093">
    <property type="component" value="Unassembled WGS sequence"/>
</dbReference>
<comment type="caution">
    <text evidence="1">The sequence shown here is derived from an EMBL/GenBank/DDBJ whole genome shotgun (WGS) entry which is preliminary data.</text>
</comment>
<proteinExistence type="predicted"/>
<evidence type="ECO:0000313" key="1">
    <source>
        <dbReference type="EMBL" id="KAG7287025.1"/>
    </source>
</evidence>
<gene>
    <name evidence="1" type="ORF">NEMBOFW57_006525</name>
</gene>
<sequence>MHRVPHHIFPIAPLPKSPERSEFIGELLAGNATKWADDANFLAYKMSEPLTRPAIKRLCDNLPQHVERGYTTSTSFSRQGMFFLLTNTDVQAVIKALDQLKTHGSATCIDRLIEYKGKMHCHHSSDTMEAKQARLAHTEDEARAYDIPKHIELLRGTIWPLNETLAPDAMMWGLNED</sequence>
<organism evidence="1 2">
    <name type="scientific">Staphylotrichum longicolle</name>
    <dbReference type="NCBI Taxonomy" id="669026"/>
    <lineage>
        <taxon>Eukaryota</taxon>
        <taxon>Fungi</taxon>
        <taxon>Dikarya</taxon>
        <taxon>Ascomycota</taxon>
        <taxon>Pezizomycotina</taxon>
        <taxon>Sordariomycetes</taxon>
        <taxon>Sordariomycetidae</taxon>
        <taxon>Sordariales</taxon>
        <taxon>Chaetomiaceae</taxon>
        <taxon>Staphylotrichum</taxon>
    </lineage>
</organism>
<name>A0AAD4HY51_9PEZI</name>
<dbReference type="EMBL" id="JAHCVI010000003">
    <property type="protein sequence ID" value="KAG7287025.1"/>
    <property type="molecule type" value="Genomic_DNA"/>
</dbReference>
<accession>A0AAD4HY51</accession>
<protein>
    <submittedName>
        <fullName evidence="1">Uncharacterized protein</fullName>
    </submittedName>
</protein>
<dbReference type="AlphaFoldDB" id="A0AAD4HY51"/>
<evidence type="ECO:0000313" key="2">
    <source>
        <dbReference type="Proteomes" id="UP001197093"/>
    </source>
</evidence>